<evidence type="ECO:0000256" key="1">
    <source>
        <dbReference type="ARBA" id="ARBA00022448"/>
    </source>
</evidence>
<dbReference type="GO" id="GO:0005829">
    <property type="term" value="C:cytosol"/>
    <property type="evidence" value="ECO:0007669"/>
    <property type="project" value="TreeGrafter"/>
</dbReference>
<organism evidence="3 4">
    <name type="scientific">Aquatica leii</name>
    <dbReference type="NCBI Taxonomy" id="1421715"/>
    <lineage>
        <taxon>Eukaryota</taxon>
        <taxon>Metazoa</taxon>
        <taxon>Ecdysozoa</taxon>
        <taxon>Arthropoda</taxon>
        <taxon>Hexapoda</taxon>
        <taxon>Insecta</taxon>
        <taxon>Pterygota</taxon>
        <taxon>Neoptera</taxon>
        <taxon>Endopterygota</taxon>
        <taxon>Coleoptera</taxon>
        <taxon>Polyphaga</taxon>
        <taxon>Elateriformia</taxon>
        <taxon>Elateroidea</taxon>
        <taxon>Lampyridae</taxon>
        <taxon>Luciolinae</taxon>
        <taxon>Aquatica</taxon>
    </lineage>
</organism>
<dbReference type="AlphaFoldDB" id="A0AAN7SM63"/>
<evidence type="ECO:0000313" key="3">
    <source>
        <dbReference type="EMBL" id="KAK4875368.1"/>
    </source>
</evidence>
<reference evidence="4" key="1">
    <citation type="submission" date="2023-01" db="EMBL/GenBank/DDBJ databases">
        <title>Key to firefly adult light organ development and bioluminescence: homeobox transcription factors regulate luciferase expression and transportation to peroxisome.</title>
        <authorList>
            <person name="Fu X."/>
        </authorList>
    </citation>
    <scope>NUCLEOTIDE SEQUENCE [LARGE SCALE GENOMIC DNA]</scope>
</reference>
<proteinExistence type="predicted"/>
<dbReference type="InterPro" id="IPR014830">
    <property type="entry name" value="Glycolipid_transfer_prot_dom"/>
</dbReference>
<sequence>MSKNGTYISLHQRPFPKPNSKIDTEEFLASCKDFVVLLDVLGKVFAPASYDMNGNIEKINNVYETNCDKHKYLEDMVLGERQEGNVLATDALMWLRRGLTFLLEFFDGLCSNTEEETNIVVKKAYAKTLKKYHGWFASNLFSILTRIIPQRTVLMKQLALGKQDLDEMVLSDIKDFTFNLRLCINHLEAFYNEHGLETEIKV</sequence>
<gene>
    <name evidence="3" type="ORF">RN001_011790</name>
</gene>
<protein>
    <recommendedName>
        <fullName evidence="2">Glycolipid transfer protein domain-containing protein</fullName>
    </recommendedName>
</protein>
<dbReference type="InterPro" id="IPR036497">
    <property type="entry name" value="GLTP_sf"/>
</dbReference>
<name>A0AAN7SM63_9COLE</name>
<dbReference type="GO" id="GO:1902387">
    <property type="term" value="F:ceramide 1-phosphate binding"/>
    <property type="evidence" value="ECO:0007669"/>
    <property type="project" value="TreeGrafter"/>
</dbReference>
<dbReference type="Proteomes" id="UP001353858">
    <property type="component" value="Unassembled WGS sequence"/>
</dbReference>
<dbReference type="GO" id="GO:1902388">
    <property type="term" value="F:ceramide 1-phosphate transfer activity"/>
    <property type="evidence" value="ECO:0007669"/>
    <property type="project" value="TreeGrafter"/>
</dbReference>
<feature type="domain" description="Glycolipid transfer protein" evidence="2">
    <location>
        <begin position="22"/>
        <end position="159"/>
    </location>
</feature>
<dbReference type="PANTHER" id="PTHR10219:SF25">
    <property type="entry name" value="PLECKSTRIN HOMOLOGY DOMAIN-CONTAINING FAMILY A MEMBER 8"/>
    <property type="match status" value="1"/>
</dbReference>
<dbReference type="Gene3D" id="1.10.3520.10">
    <property type="entry name" value="Glycolipid transfer protein"/>
    <property type="match status" value="1"/>
</dbReference>
<dbReference type="FunFam" id="1.10.3520.10:FF:000001">
    <property type="entry name" value="Pleckstrin domain-containing family A member 8"/>
    <property type="match status" value="1"/>
</dbReference>
<dbReference type="GO" id="GO:0016020">
    <property type="term" value="C:membrane"/>
    <property type="evidence" value="ECO:0007669"/>
    <property type="project" value="TreeGrafter"/>
</dbReference>
<evidence type="ECO:0000313" key="4">
    <source>
        <dbReference type="Proteomes" id="UP001353858"/>
    </source>
</evidence>
<dbReference type="EMBL" id="JARPUR010000005">
    <property type="protein sequence ID" value="KAK4875368.1"/>
    <property type="molecule type" value="Genomic_DNA"/>
</dbReference>
<keyword evidence="4" id="KW-1185">Reference proteome</keyword>
<evidence type="ECO:0000259" key="2">
    <source>
        <dbReference type="Pfam" id="PF08718"/>
    </source>
</evidence>
<keyword evidence="1" id="KW-0813">Transport</keyword>
<accession>A0AAN7SM63</accession>
<dbReference type="PANTHER" id="PTHR10219">
    <property type="entry name" value="GLYCOLIPID TRANSFER PROTEIN-RELATED"/>
    <property type="match status" value="1"/>
</dbReference>
<dbReference type="Pfam" id="PF08718">
    <property type="entry name" value="GLTP"/>
    <property type="match status" value="1"/>
</dbReference>
<dbReference type="SUPFAM" id="SSF110004">
    <property type="entry name" value="Glycolipid transfer protein, GLTP"/>
    <property type="match status" value="1"/>
</dbReference>
<comment type="caution">
    <text evidence="3">The sequence shown here is derived from an EMBL/GenBank/DDBJ whole genome shotgun (WGS) entry which is preliminary data.</text>
</comment>